<dbReference type="EMBL" id="ML996082">
    <property type="protein sequence ID" value="KAF2155529.1"/>
    <property type="molecule type" value="Genomic_DNA"/>
</dbReference>
<evidence type="ECO:0000313" key="10">
    <source>
        <dbReference type="Proteomes" id="UP000799439"/>
    </source>
</evidence>
<keyword evidence="1" id="KW-0479">Metal-binding</keyword>
<dbReference type="InterPro" id="IPR007219">
    <property type="entry name" value="XnlR_reg_dom"/>
</dbReference>
<evidence type="ECO:0000256" key="1">
    <source>
        <dbReference type="ARBA" id="ARBA00022723"/>
    </source>
</evidence>
<reference evidence="9" key="1">
    <citation type="journal article" date="2020" name="Stud. Mycol.">
        <title>101 Dothideomycetes genomes: a test case for predicting lifestyles and emergence of pathogens.</title>
        <authorList>
            <person name="Haridas S."/>
            <person name="Albert R."/>
            <person name="Binder M."/>
            <person name="Bloem J."/>
            <person name="Labutti K."/>
            <person name="Salamov A."/>
            <person name="Andreopoulos B."/>
            <person name="Baker S."/>
            <person name="Barry K."/>
            <person name="Bills G."/>
            <person name="Bluhm B."/>
            <person name="Cannon C."/>
            <person name="Castanera R."/>
            <person name="Culley D."/>
            <person name="Daum C."/>
            <person name="Ezra D."/>
            <person name="Gonzalez J."/>
            <person name="Henrissat B."/>
            <person name="Kuo A."/>
            <person name="Liang C."/>
            <person name="Lipzen A."/>
            <person name="Lutzoni F."/>
            <person name="Magnuson J."/>
            <person name="Mondo S."/>
            <person name="Nolan M."/>
            <person name="Ohm R."/>
            <person name="Pangilinan J."/>
            <person name="Park H.-J."/>
            <person name="Ramirez L."/>
            <person name="Alfaro M."/>
            <person name="Sun H."/>
            <person name="Tritt A."/>
            <person name="Yoshinaga Y."/>
            <person name="Zwiers L.-H."/>
            <person name="Turgeon B."/>
            <person name="Goodwin S."/>
            <person name="Spatafora J."/>
            <person name="Crous P."/>
            <person name="Grigoriev I."/>
        </authorList>
    </citation>
    <scope>NUCLEOTIDE SEQUENCE</scope>
    <source>
        <strain evidence="9">CBS 260.36</strain>
    </source>
</reference>
<keyword evidence="3" id="KW-0805">Transcription regulation</keyword>
<dbReference type="PANTHER" id="PTHR31313">
    <property type="entry name" value="TY1 ENHANCER ACTIVATOR"/>
    <property type="match status" value="1"/>
</dbReference>
<evidence type="ECO:0000313" key="9">
    <source>
        <dbReference type="EMBL" id="KAF2155529.1"/>
    </source>
</evidence>
<dbReference type="SMART" id="SM00906">
    <property type="entry name" value="Fungal_trans"/>
    <property type="match status" value="1"/>
</dbReference>
<feature type="region of interest" description="Disordered" evidence="7">
    <location>
        <begin position="746"/>
        <end position="773"/>
    </location>
</feature>
<evidence type="ECO:0000259" key="8">
    <source>
        <dbReference type="SMART" id="SM00906"/>
    </source>
</evidence>
<feature type="domain" description="Xylanolytic transcriptional activator regulatory" evidence="8">
    <location>
        <begin position="431"/>
        <end position="508"/>
    </location>
</feature>
<evidence type="ECO:0000256" key="5">
    <source>
        <dbReference type="ARBA" id="ARBA00023163"/>
    </source>
</evidence>
<dbReference type="InterPro" id="IPR051615">
    <property type="entry name" value="Transcr_Regulatory_Elem"/>
</dbReference>
<dbReference type="AlphaFoldDB" id="A0A9P4J637"/>
<accession>A0A9P4J637</accession>
<dbReference type="PANTHER" id="PTHR31313:SF77">
    <property type="entry name" value="ZN(II)2CYS6 TRANSCRIPTION FACTOR (EUROFUNG)"/>
    <property type="match status" value="1"/>
</dbReference>
<keyword evidence="2" id="KW-0862">Zinc</keyword>
<dbReference type="GO" id="GO:0008270">
    <property type="term" value="F:zinc ion binding"/>
    <property type="evidence" value="ECO:0007669"/>
    <property type="project" value="InterPro"/>
</dbReference>
<name>A0A9P4J637_9PEZI</name>
<evidence type="ECO:0000256" key="6">
    <source>
        <dbReference type="ARBA" id="ARBA00023242"/>
    </source>
</evidence>
<sequence>MTRESQSYSREATREECELADRFRLTLRFAIDLLTNRIEELYSFMTQHDLDVPEMKVQQRQALAQVFKHLRIEKYFSRISTPSKQPQSGPSLGQHTQKEDLSFLGPLRLDVHGSGSNPMIYDGTFDWECNTPSGLYDEEPNVDSGTAGLAVGLDQTVKRHNARANCATGLDLSNQPSNILEKSPIHDQARNLPDESISSVPSFPPTELAVTSNHCSGVEYNPVAEDENEGLLDQLSERMGSLQIGPGGQIRYYGPTSINANFKFVDMPISDDLTIHRTVRQDCQDYLDRLDMGKEVPSVLEEHLTNLYFAWQDPTYHIVDRPIYEAAKVQWRERKDSTQYFSEALLNSICCLGAAFEARYHPTFTTFPKSLSDFFADRAKALLEIELDCPSVATVQAMSVLSPHDIGCKREARGWLYSGGTCLFGRRDYDIDSDIGMAMRLAFDLALHVDMSQYVAQGTLTQKEADLRRDVFWGVYVVDHILGLYLGRPFRINMEDVTVSKPYSSTLQHPNMAQDWFPYASSEPSSSFPPMSDPVELLQLQRVSLVELMEPLSYGLYSRINIDRHSLQAMNAEVVTKMLSWKSRLPSVLHVDIDDYQTAYLPHVLLLHMQYYQYMIYAHRPWMSRSYIQPTNPPQGPGSDHARTICIESAFAIAKLLQLYETRYALRQVNIQAVGMTCSAALLLIFATVSKYDCPSNHDLPTQLSTCFRALDEFAAPWESAKRAKEFLVLLQRRWQRRGPAGKARCASDASLAESVPAKRHRMSDDMSTGASSLEPQVKDVLLSTSSSELDLELDLDWIFTSDGLEMFQGL</sequence>
<keyword evidence="4" id="KW-0238">DNA-binding</keyword>
<gene>
    <name evidence="9" type="ORF">K461DRAFT_290551</name>
</gene>
<protein>
    <recommendedName>
        <fullName evidence="8">Xylanolytic transcriptional activator regulatory domain-containing protein</fullName>
    </recommendedName>
</protein>
<dbReference type="GO" id="GO:0006351">
    <property type="term" value="P:DNA-templated transcription"/>
    <property type="evidence" value="ECO:0007669"/>
    <property type="project" value="InterPro"/>
</dbReference>
<dbReference type="Proteomes" id="UP000799439">
    <property type="component" value="Unassembled WGS sequence"/>
</dbReference>
<organism evidence="9 10">
    <name type="scientific">Myriangium duriaei CBS 260.36</name>
    <dbReference type="NCBI Taxonomy" id="1168546"/>
    <lineage>
        <taxon>Eukaryota</taxon>
        <taxon>Fungi</taxon>
        <taxon>Dikarya</taxon>
        <taxon>Ascomycota</taxon>
        <taxon>Pezizomycotina</taxon>
        <taxon>Dothideomycetes</taxon>
        <taxon>Dothideomycetidae</taxon>
        <taxon>Myriangiales</taxon>
        <taxon>Myriangiaceae</taxon>
        <taxon>Myriangium</taxon>
    </lineage>
</organism>
<evidence type="ECO:0000256" key="3">
    <source>
        <dbReference type="ARBA" id="ARBA00023015"/>
    </source>
</evidence>
<dbReference type="OrthoDB" id="2154091at2759"/>
<dbReference type="GO" id="GO:0003677">
    <property type="term" value="F:DNA binding"/>
    <property type="evidence" value="ECO:0007669"/>
    <property type="project" value="UniProtKB-KW"/>
</dbReference>
<dbReference type="CDD" id="cd12148">
    <property type="entry name" value="fungal_TF_MHR"/>
    <property type="match status" value="1"/>
</dbReference>
<dbReference type="Pfam" id="PF04082">
    <property type="entry name" value="Fungal_trans"/>
    <property type="match status" value="1"/>
</dbReference>
<comment type="caution">
    <text evidence="9">The sequence shown here is derived from an EMBL/GenBank/DDBJ whole genome shotgun (WGS) entry which is preliminary data.</text>
</comment>
<proteinExistence type="predicted"/>
<keyword evidence="6" id="KW-0539">Nucleus</keyword>
<evidence type="ECO:0000256" key="7">
    <source>
        <dbReference type="SAM" id="MobiDB-lite"/>
    </source>
</evidence>
<keyword evidence="10" id="KW-1185">Reference proteome</keyword>
<evidence type="ECO:0000256" key="4">
    <source>
        <dbReference type="ARBA" id="ARBA00023125"/>
    </source>
</evidence>
<keyword evidence="5" id="KW-0804">Transcription</keyword>
<evidence type="ECO:0000256" key="2">
    <source>
        <dbReference type="ARBA" id="ARBA00022833"/>
    </source>
</evidence>